<keyword evidence="5" id="KW-0479">Metal-binding</keyword>
<keyword evidence="4" id="KW-0288">FMN</keyword>
<evidence type="ECO:0000256" key="1">
    <source>
        <dbReference type="ARBA" id="ARBA00001917"/>
    </source>
</evidence>
<feature type="domain" description="4Fe-4S ferredoxin-type" evidence="9">
    <location>
        <begin position="2"/>
        <end position="31"/>
    </location>
</feature>
<evidence type="ECO:0000256" key="2">
    <source>
        <dbReference type="ARBA" id="ARBA00007118"/>
    </source>
</evidence>
<dbReference type="Gene3D" id="3.40.109.10">
    <property type="entry name" value="NADH Oxidase"/>
    <property type="match status" value="1"/>
</dbReference>
<keyword evidence="6" id="KW-0560">Oxidoreductase</keyword>
<evidence type="ECO:0000256" key="5">
    <source>
        <dbReference type="ARBA" id="ARBA00022723"/>
    </source>
</evidence>
<protein>
    <submittedName>
        <fullName evidence="10">Nitroreductase</fullName>
    </submittedName>
</protein>
<feature type="domain" description="4Fe-4S ferredoxin-type" evidence="9">
    <location>
        <begin position="33"/>
        <end position="63"/>
    </location>
</feature>
<dbReference type="Pfam" id="PF00881">
    <property type="entry name" value="Nitroreductase"/>
    <property type="match status" value="1"/>
</dbReference>
<dbReference type="Gene3D" id="3.30.70.20">
    <property type="match status" value="1"/>
</dbReference>
<keyword evidence="3" id="KW-0285">Flavoprotein</keyword>
<organism evidence="10 11">
    <name type="scientific">Halodesulfovibrio marinisediminis DSM 17456</name>
    <dbReference type="NCBI Taxonomy" id="1121457"/>
    <lineage>
        <taxon>Bacteria</taxon>
        <taxon>Pseudomonadati</taxon>
        <taxon>Thermodesulfobacteriota</taxon>
        <taxon>Desulfovibrionia</taxon>
        <taxon>Desulfovibrionales</taxon>
        <taxon>Desulfovibrionaceae</taxon>
        <taxon>Halodesulfovibrio</taxon>
    </lineage>
</organism>
<comment type="cofactor">
    <cofactor evidence="1">
        <name>FMN</name>
        <dbReference type="ChEBI" id="CHEBI:58210"/>
    </cofactor>
</comment>
<dbReference type="CDD" id="cd02143">
    <property type="entry name" value="nitroreductase_FeS-like"/>
    <property type="match status" value="1"/>
</dbReference>
<evidence type="ECO:0000256" key="4">
    <source>
        <dbReference type="ARBA" id="ARBA00022643"/>
    </source>
</evidence>
<dbReference type="PANTHER" id="PTHR43673:SF2">
    <property type="entry name" value="NITROREDUCTASE"/>
    <property type="match status" value="1"/>
</dbReference>
<accession>A0A1N6F9C6</accession>
<dbReference type="Pfam" id="PF13187">
    <property type="entry name" value="Fer4_9"/>
    <property type="match status" value="1"/>
</dbReference>
<dbReference type="SUPFAM" id="SSF55469">
    <property type="entry name" value="FMN-dependent nitroreductase-like"/>
    <property type="match status" value="1"/>
</dbReference>
<name>A0A1N6F9C6_9BACT</name>
<evidence type="ECO:0000313" key="10">
    <source>
        <dbReference type="EMBL" id="SIN91892.1"/>
    </source>
</evidence>
<dbReference type="EMBL" id="FSRG01000004">
    <property type="protein sequence ID" value="SIN91892.1"/>
    <property type="molecule type" value="Genomic_DNA"/>
</dbReference>
<dbReference type="SUPFAM" id="SSF54862">
    <property type="entry name" value="4Fe-4S ferredoxins"/>
    <property type="match status" value="1"/>
</dbReference>
<dbReference type="Proteomes" id="UP000184694">
    <property type="component" value="Unassembled WGS sequence"/>
</dbReference>
<dbReference type="InterPro" id="IPR017900">
    <property type="entry name" value="4Fe4S_Fe_S_CS"/>
</dbReference>
<evidence type="ECO:0000256" key="3">
    <source>
        <dbReference type="ARBA" id="ARBA00022630"/>
    </source>
</evidence>
<sequence length="274" mass="30604">MLNFIVDNEKCVQCNQCVTDCPASIIRFESGVPAIAPSREDRCLKCMHCLAVCPTAAVSILNVTPEDCLPLKGNMPSDHQLETLMKGRRSVRRFKQENVEKDLIDRLITLSANAPTAKNAMQLQFSVVDDLDVMRKISKHTYKLVAEAVADHRVPEEMSHFRALSRAYAEGFDIVFRKAPHMLVVSSPTTGSSPMIDVGIALTHFDLAATNAGLGSLWCGFAMQAFTHFVPEYKEILGIPEDHNAAYSIMFGKPAVKYYRAVDRRFQAIHRVKF</sequence>
<evidence type="ECO:0000256" key="8">
    <source>
        <dbReference type="ARBA" id="ARBA00023014"/>
    </source>
</evidence>
<dbReference type="GO" id="GO:0051536">
    <property type="term" value="F:iron-sulfur cluster binding"/>
    <property type="evidence" value="ECO:0007669"/>
    <property type="project" value="UniProtKB-KW"/>
</dbReference>
<dbReference type="STRING" id="1121457.SAMN02745161_1182"/>
<dbReference type="PROSITE" id="PS51379">
    <property type="entry name" value="4FE4S_FER_2"/>
    <property type="match status" value="2"/>
</dbReference>
<keyword evidence="11" id="KW-1185">Reference proteome</keyword>
<proteinExistence type="inferred from homology"/>
<comment type="similarity">
    <text evidence="2">Belongs to the nitroreductase family.</text>
</comment>
<evidence type="ECO:0000313" key="11">
    <source>
        <dbReference type="Proteomes" id="UP000184694"/>
    </source>
</evidence>
<dbReference type="PANTHER" id="PTHR43673">
    <property type="entry name" value="NAD(P)H NITROREDUCTASE YDGI-RELATED"/>
    <property type="match status" value="1"/>
</dbReference>
<gene>
    <name evidence="10" type="ORF">SAMN02745161_1182</name>
</gene>
<dbReference type="GO" id="GO:0046872">
    <property type="term" value="F:metal ion binding"/>
    <property type="evidence" value="ECO:0007669"/>
    <property type="project" value="UniProtKB-KW"/>
</dbReference>
<dbReference type="PROSITE" id="PS00198">
    <property type="entry name" value="4FE4S_FER_1"/>
    <property type="match status" value="2"/>
</dbReference>
<keyword evidence="7" id="KW-0408">Iron</keyword>
<dbReference type="RefSeq" id="WP_074216030.1">
    <property type="nucleotide sequence ID" value="NZ_FSRG01000004.1"/>
</dbReference>
<evidence type="ECO:0000259" key="9">
    <source>
        <dbReference type="PROSITE" id="PS51379"/>
    </source>
</evidence>
<reference evidence="11" key="1">
    <citation type="submission" date="2016-11" db="EMBL/GenBank/DDBJ databases">
        <authorList>
            <person name="Varghese N."/>
            <person name="Submissions S."/>
        </authorList>
    </citation>
    <scope>NUCLEOTIDE SEQUENCE [LARGE SCALE GENOMIC DNA]</scope>
    <source>
        <strain evidence="11">DSM 17456</strain>
    </source>
</reference>
<dbReference type="GO" id="GO:0016491">
    <property type="term" value="F:oxidoreductase activity"/>
    <property type="evidence" value="ECO:0007669"/>
    <property type="project" value="UniProtKB-KW"/>
</dbReference>
<dbReference type="InterPro" id="IPR000415">
    <property type="entry name" value="Nitroreductase-like"/>
</dbReference>
<dbReference type="InterPro" id="IPR029479">
    <property type="entry name" value="Nitroreductase"/>
</dbReference>
<keyword evidence="8" id="KW-0411">Iron-sulfur</keyword>
<evidence type="ECO:0000256" key="6">
    <source>
        <dbReference type="ARBA" id="ARBA00023002"/>
    </source>
</evidence>
<dbReference type="OrthoDB" id="368873at2"/>
<dbReference type="InterPro" id="IPR017896">
    <property type="entry name" value="4Fe4S_Fe-S-bd"/>
</dbReference>
<dbReference type="AlphaFoldDB" id="A0A1N6F9C6"/>
<evidence type="ECO:0000256" key="7">
    <source>
        <dbReference type="ARBA" id="ARBA00023004"/>
    </source>
</evidence>